<sequence length="622" mass="69754">MGLGASRELEAQLHTVNSASNPFLIFEDPKTLETLITIWKQVPYKYRSKLTQTRSKRVDRFSKSRSNTTITLHPSIREEFQLWKADPSTIIRHTIAIQGHCLPSHPVSSTYCLLLGLEKGIIIHRILHRFLCIKLHKLKAAFNSKSLRGNTRAEFLALVLNSGLTENQKLDVQDNIDRWTRAGKRYLAIADELDGIGSLLLLPDDISVSVWEELLPSNGTEFDKMMKCLKDRGICKEAEKIQANEVAARIEEMLRVEWTVTEYRPQESIINHNDDLMAEASVRISETTEGATSNHGDGSTETGSSTFGTNCNSINALLNPAEPTQSQQLSPVGSSSIAISSGAGLRGYEQDPTAGEHAEFRSSRGEKRGLEPQAEACDPPSKQRRIDSSLFQPTNGIIYDQGRAIGNSTPANTNTSAVSQVGDVGRHTLNTPIETRKEQRGKYKYIHILELMLTTIVLEIEFVYSYATKEKLGRNLEEPFRSFTMARYGLNSNDNRQDIVAMFPRDWEQDVTFSITVDRQAGHEMLQMFDLQCQPQFQSLRGPVQQYSNMPMENLPLLGVSFYQAIIRTKKYKSALGLRCACVYAFTSSTNDNDITFSIMVDRGSGIKLIHMFGMQPMEVGL</sequence>
<evidence type="ECO:0000256" key="1">
    <source>
        <dbReference type="SAM" id="MobiDB-lite"/>
    </source>
</evidence>
<dbReference type="OrthoDB" id="3552529at2759"/>
<feature type="region of interest" description="Disordered" evidence="1">
    <location>
        <begin position="286"/>
        <end position="308"/>
    </location>
</feature>
<proteinExistence type="predicted"/>
<dbReference type="Proteomes" id="UP000177798">
    <property type="component" value="Chromosome 7"/>
</dbReference>
<name>A0A1D9Q8M7_SCLS1</name>
<dbReference type="VEuPathDB" id="FungiDB:sscle_07g060570"/>
<dbReference type="EMBL" id="CP017820">
    <property type="protein sequence ID" value="APA11287.1"/>
    <property type="molecule type" value="Genomic_DNA"/>
</dbReference>
<protein>
    <submittedName>
        <fullName evidence="2">Uncharacterized protein</fullName>
    </submittedName>
</protein>
<feature type="compositionally biased region" description="Polar residues" evidence="1">
    <location>
        <begin position="286"/>
        <end position="295"/>
    </location>
</feature>
<evidence type="ECO:0000313" key="2">
    <source>
        <dbReference type="EMBL" id="APA11287.1"/>
    </source>
</evidence>
<feature type="region of interest" description="Disordered" evidence="1">
    <location>
        <begin position="344"/>
        <end position="392"/>
    </location>
</feature>
<accession>A0A1D9Q8M7</accession>
<evidence type="ECO:0000313" key="3">
    <source>
        <dbReference type="Proteomes" id="UP000177798"/>
    </source>
</evidence>
<feature type="compositionally biased region" description="Low complexity" evidence="1">
    <location>
        <begin position="296"/>
        <end position="308"/>
    </location>
</feature>
<gene>
    <name evidence="2" type="ORF">sscle_07g060570</name>
</gene>
<reference evidence="3" key="1">
    <citation type="journal article" date="2017" name="Genome Biol. Evol.">
        <title>The complete genome sequence of the phytopathogenic fungus Sclerotinia sclerotiorum reveals insights into the genome architecture of broad host range pathogens.</title>
        <authorList>
            <person name="Derbyshire M."/>
            <person name="Denton-Giles M."/>
            <person name="Hegedus D."/>
            <person name="Seifbarghy S."/>
            <person name="Rollins J."/>
            <person name="van Kan J."/>
            <person name="Seidl M.F."/>
            <person name="Faino L."/>
            <person name="Mbengue M."/>
            <person name="Navaud O."/>
            <person name="Raffaele S."/>
            <person name="Hammond-Kosack K."/>
            <person name="Heard S."/>
            <person name="Oliver R."/>
        </authorList>
    </citation>
    <scope>NUCLEOTIDE SEQUENCE [LARGE SCALE GENOMIC DNA]</scope>
    <source>
        <strain evidence="3">ATCC 18683 / 1980 / Ss-1</strain>
    </source>
</reference>
<feature type="compositionally biased region" description="Basic and acidic residues" evidence="1">
    <location>
        <begin position="354"/>
        <end position="370"/>
    </location>
</feature>
<dbReference type="AlphaFoldDB" id="A0A1D9Q8M7"/>
<organism evidence="2 3">
    <name type="scientific">Sclerotinia sclerotiorum (strain ATCC 18683 / 1980 / Ss-1)</name>
    <name type="common">White mold</name>
    <name type="synonym">Whetzelinia sclerotiorum</name>
    <dbReference type="NCBI Taxonomy" id="665079"/>
    <lineage>
        <taxon>Eukaryota</taxon>
        <taxon>Fungi</taxon>
        <taxon>Dikarya</taxon>
        <taxon>Ascomycota</taxon>
        <taxon>Pezizomycotina</taxon>
        <taxon>Leotiomycetes</taxon>
        <taxon>Helotiales</taxon>
        <taxon>Sclerotiniaceae</taxon>
        <taxon>Sclerotinia</taxon>
    </lineage>
</organism>